<reference evidence="2 3" key="1">
    <citation type="submission" date="2014-04" db="EMBL/GenBank/DDBJ databases">
        <authorList>
            <consortium name="DOE Joint Genome Institute"/>
            <person name="Kuo A."/>
            <person name="Kohler A."/>
            <person name="Nagy L.G."/>
            <person name="Floudas D."/>
            <person name="Copeland A."/>
            <person name="Barry K.W."/>
            <person name="Cichocki N."/>
            <person name="Veneault-Fourrey C."/>
            <person name="LaButti K."/>
            <person name="Lindquist E.A."/>
            <person name="Lipzen A."/>
            <person name="Lundell T."/>
            <person name="Morin E."/>
            <person name="Murat C."/>
            <person name="Sun H."/>
            <person name="Tunlid A."/>
            <person name="Henrissat B."/>
            <person name="Grigoriev I.V."/>
            <person name="Hibbett D.S."/>
            <person name="Martin F."/>
            <person name="Nordberg H.P."/>
            <person name="Cantor M.N."/>
            <person name="Hua S.X."/>
        </authorList>
    </citation>
    <scope>NUCLEOTIDE SEQUENCE [LARGE SCALE GENOMIC DNA]</scope>
    <source>
        <strain evidence="2 3">Foug A</strain>
    </source>
</reference>
<dbReference type="InParanoid" id="A0A0C3DYE4"/>
<dbReference type="EMBL" id="KN822057">
    <property type="protein sequence ID" value="KIM60921.1"/>
    <property type="molecule type" value="Genomic_DNA"/>
</dbReference>
<organism evidence="2 3">
    <name type="scientific">Scleroderma citrinum Foug A</name>
    <dbReference type="NCBI Taxonomy" id="1036808"/>
    <lineage>
        <taxon>Eukaryota</taxon>
        <taxon>Fungi</taxon>
        <taxon>Dikarya</taxon>
        <taxon>Basidiomycota</taxon>
        <taxon>Agaricomycotina</taxon>
        <taxon>Agaricomycetes</taxon>
        <taxon>Agaricomycetidae</taxon>
        <taxon>Boletales</taxon>
        <taxon>Sclerodermatineae</taxon>
        <taxon>Sclerodermataceae</taxon>
        <taxon>Scleroderma</taxon>
    </lineage>
</organism>
<proteinExistence type="predicted"/>
<reference evidence="3" key="2">
    <citation type="submission" date="2015-01" db="EMBL/GenBank/DDBJ databases">
        <title>Evolutionary Origins and Diversification of the Mycorrhizal Mutualists.</title>
        <authorList>
            <consortium name="DOE Joint Genome Institute"/>
            <consortium name="Mycorrhizal Genomics Consortium"/>
            <person name="Kohler A."/>
            <person name="Kuo A."/>
            <person name="Nagy L.G."/>
            <person name="Floudas D."/>
            <person name="Copeland A."/>
            <person name="Barry K.W."/>
            <person name="Cichocki N."/>
            <person name="Veneault-Fourrey C."/>
            <person name="LaButti K."/>
            <person name="Lindquist E.A."/>
            <person name="Lipzen A."/>
            <person name="Lundell T."/>
            <person name="Morin E."/>
            <person name="Murat C."/>
            <person name="Riley R."/>
            <person name="Ohm R."/>
            <person name="Sun H."/>
            <person name="Tunlid A."/>
            <person name="Henrissat B."/>
            <person name="Grigoriev I.V."/>
            <person name="Hibbett D.S."/>
            <person name="Martin F."/>
        </authorList>
    </citation>
    <scope>NUCLEOTIDE SEQUENCE [LARGE SCALE GENOMIC DNA]</scope>
    <source>
        <strain evidence="3">Foug A</strain>
    </source>
</reference>
<gene>
    <name evidence="2" type="ORF">SCLCIDRAFT_1216423</name>
</gene>
<dbReference type="HOGENOM" id="CLU_2723687_0_0_1"/>
<name>A0A0C3DYE4_9AGAM</name>
<evidence type="ECO:0000256" key="1">
    <source>
        <dbReference type="SAM" id="MobiDB-lite"/>
    </source>
</evidence>
<evidence type="ECO:0000313" key="2">
    <source>
        <dbReference type="EMBL" id="KIM60921.1"/>
    </source>
</evidence>
<keyword evidence="3" id="KW-1185">Reference proteome</keyword>
<evidence type="ECO:0000313" key="3">
    <source>
        <dbReference type="Proteomes" id="UP000053989"/>
    </source>
</evidence>
<protein>
    <submittedName>
        <fullName evidence="2">Uncharacterized protein</fullName>
    </submittedName>
</protein>
<accession>A0A0C3DYE4</accession>
<dbReference type="AlphaFoldDB" id="A0A0C3DYE4"/>
<sequence>MDVRQASVTERGHGRRIGDGGPIREFSMEREGVVHSRCTDCTTFSHLALIYQTEEFLPFGDDNAMGEPSSGT</sequence>
<dbReference type="Proteomes" id="UP000053989">
    <property type="component" value="Unassembled WGS sequence"/>
</dbReference>
<feature type="region of interest" description="Disordered" evidence="1">
    <location>
        <begin position="1"/>
        <end position="23"/>
    </location>
</feature>